<dbReference type="EMBL" id="CADCTP010000036">
    <property type="protein sequence ID" value="CAA9218974.1"/>
    <property type="molecule type" value="Genomic_DNA"/>
</dbReference>
<keyword evidence="1" id="KW-1133">Transmembrane helix</keyword>
<gene>
    <name evidence="2" type="ORF">AVDCRST_MAG41-406</name>
</gene>
<dbReference type="AlphaFoldDB" id="A0A6J4HCV7"/>
<keyword evidence="1" id="KW-0472">Membrane</keyword>
<evidence type="ECO:0000256" key="1">
    <source>
        <dbReference type="SAM" id="Phobius"/>
    </source>
</evidence>
<proteinExistence type="predicted"/>
<name>A0A6J4HCV7_9ACTN</name>
<feature type="transmembrane region" description="Helical" evidence="1">
    <location>
        <begin position="65"/>
        <end position="85"/>
    </location>
</feature>
<feature type="transmembrane region" description="Helical" evidence="1">
    <location>
        <begin position="33"/>
        <end position="53"/>
    </location>
</feature>
<sequence length="116" mass="11959">GGWRRELHTALRAEWVLALAAYIGLAYPRSAPYTAGAVAGVAVLLGAYGWTRWPTLPRPERADRLPTALVAAAAVALTAVIPTAMLGALPAARVAAIVAVTCATAAALTLGRHPPR</sequence>
<keyword evidence="1" id="KW-0812">Transmembrane</keyword>
<protein>
    <submittedName>
        <fullName evidence="2">Uncharacterized protein</fullName>
    </submittedName>
</protein>
<organism evidence="2">
    <name type="scientific">uncultured Mycobacteriales bacterium</name>
    <dbReference type="NCBI Taxonomy" id="581187"/>
    <lineage>
        <taxon>Bacteria</taxon>
        <taxon>Bacillati</taxon>
        <taxon>Actinomycetota</taxon>
        <taxon>Actinomycetes</taxon>
        <taxon>Mycobacteriales</taxon>
        <taxon>environmental samples</taxon>
    </lineage>
</organism>
<reference evidence="2" key="1">
    <citation type="submission" date="2020-02" db="EMBL/GenBank/DDBJ databases">
        <authorList>
            <person name="Meier V. D."/>
        </authorList>
    </citation>
    <scope>NUCLEOTIDE SEQUENCE</scope>
    <source>
        <strain evidence="2">AVDCRST_MAG41</strain>
    </source>
</reference>
<feature type="transmembrane region" description="Helical" evidence="1">
    <location>
        <begin position="91"/>
        <end position="110"/>
    </location>
</feature>
<accession>A0A6J4HCV7</accession>
<feature type="non-terminal residue" evidence="2">
    <location>
        <position position="1"/>
    </location>
</feature>
<evidence type="ECO:0000313" key="2">
    <source>
        <dbReference type="EMBL" id="CAA9218974.1"/>
    </source>
</evidence>